<feature type="compositionally biased region" description="Basic residues" evidence="1">
    <location>
        <begin position="91"/>
        <end position="101"/>
    </location>
</feature>
<organism evidence="2">
    <name type="scientific">uncultured Solirubrobacteraceae bacterium</name>
    <dbReference type="NCBI Taxonomy" id="1162706"/>
    <lineage>
        <taxon>Bacteria</taxon>
        <taxon>Bacillati</taxon>
        <taxon>Actinomycetota</taxon>
        <taxon>Thermoleophilia</taxon>
        <taxon>Solirubrobacterales</taxon>
        <taxon>Solirubrobacteraceae</taxon>
        <taxon>environmental samples</taxon>
    </lineage>
</organism>
<gene>
    <name evidence="2" type="ORF">AVDCRST_MAG53-2522</name>
</gene>
<dbReference type="AlphaFoldDB" id="A0A6J4SXA8"/>
<feature type="non-terminal residue" evidence="2">
    <location>
        <position position="1"/>
    </location>
</feature>
<feature type="compositionally biased region" description="Basic residues" evidence="1">
    <location>
        <begin position="117"/>
        <end position="133"/>
    </location>
</feature>
<evidence type="ECO:0000313" key="2">
    <source>
        <dbReference type="EMBL" id="CAA9507652.1"/>
    </source>
</evidence>
<dbReference type="EMBL" id="CADCVR010000078">
    <property type="protein sequence ID" value="CAA9507652.1"/>
    <property type="molecule type" value="Genomic_DNA"/>
</dbReference>
<proteinExistence type="predicted"/>
<protein>
    <submittedName>
        <fullName evidence="2">Uncharacterized protein</fullName>
    </submittedName>
</protein>
<feature type="non-terminal residue" evidence="2">
    <location>
        <position position="170"/>
    </location>
</feature>
<feature type="region of interest" description="Disordered" evidence="1">
    <location>
        <begin position="71"/>
        <end position="133"/>
    </location>
</feature>
<name>A0A6J4SXA8_9ACTN</name>
<accession>A0A6J4SXA8</accession>
<sequence length="170" mass="18274">ADASAGHAGSVGAADSSVGAVPAVSAAAAGVAAVSGHHADAGGRVGLRTGRARTFHDEDAVVGARVVDRPSRTRHRRSLAHDHARAAGVGIRRRARRARCRPRLDTDQRGAPGLRDRTRRTGRRRRRRGRRRADRAVGVDLGLGQHDVGRRWTARALQHLDVQCSTHQRL</sequence>
<evidence type="ECO:0000256" key="1">
    <source>
        <dbReference type="SAM" id="MobiDB-lite"/>
    </source>
</evidence>
<reference evidence="2" key="1">
    <citation type="submission" date="2020-02" db="EMBL/GenBank/DDBJ databases">
        <authorList>
            <person name="Meier V. D."/>
        </authorList>
    </citation>
    <scope>NUCLEOTIDE SEQUENCE</scope>
    <source>
        <strain evidence="2">AVDCRST_MAG53</strain>
    </source>
</reference>